<dbReference type="Proteomes" id="UP000190868">
    <property type="component" value="Chromosome"/>
</dbReference>
<evidence type="ECO:0000259" key="9">
    <source>
        <dbReference type="Pfam" id="PF01743"/>
    </source>
</evidence>
<evidence type="ECO:0000313" key="11">
    <source>
        <dbReference type="EMBL" id="AQW87682.1"/>
    </source>
</evidence>
<keyword evidence="3" id="KW-0819">tRNA processing</keyword>
<evidence type="ECO:0000256" key="8">
    <source>
        <dbReference type="RuleBase" id="RU003953"/>
    </source>
</evidence>
<dbReference type="SUPFAM" id="SSF81301">
    <property type="entry name" value="Nucleotidyltransferase"/>
    <property type="match status" value="1"/>
</dbReference>
<dbReference type="InterPro" id="IPR050264">
    <property type="entry name" value="Bact_CCA-adding_enz_type3_sf"/>
</dbReference>
<comment type="similarity">
    <text evidence="8">Belongs to the tRNA nucleotidyltransferase/poly(A) polymerase family.</text>
</comment>
<evidence type="ECO:0000256" key="2">
    <source>
        <dbReference type="ARBA" id="ARBA00022679"/>
    </source>
</evidence>
<sequence length="371" mass="43807">MLKIDFKILQNKQLKEIKDILSPYTKRAYLVGGCVRDGFLGIKSSDFDIEVYDILPEKFEKIMQKIGAKGVGKSYFIYKYKEFDLGLPRTENKTGLKHTDFDVFYCNDTKQASIRRDFTINSIMINIFNGDIIDHNNGINDIKKRVLKHIDNDKFCEDPLRVLRAIQFSARFGFRIDGDTLNLMKTISIKNLSKDRITAELMKFFKAEFLHIGFYYLYELNLLKEIFNLSIKNNEFISFSRKLKQGRKFIKDEQFFIYLLCGYFNLDTKVLLSNLNLSKKFANLQKQKYFHKKIKDIQMLKIATDQPLNKWLGLYTPQRIKQAKKLGFFDNKFDIKIDVDTIIKNGFEKEEIAQEIQKIKQKILIDFLKNR</sequence>
<dbReference type="InterPro" id="IPR032828">
    <property type="entry name" value="PolyA_RNA-bd"/>
</dbReference>
<feature type="domain" description="tRNA nucleotidyltransferase/poly(A) polymerase RNA and SrmB- binding" evidence="10">
    <location>
        <begin position="173"/>
        <end position="227"/>
    </location>
</feature>
<feature type="domain" description="Poly A polymerase head" evidence="9">
    <location>
        <begin position="28"/>
        <end position="147"/>
    </location>
</feature>
<dbReference type="EC" id="2.7.7.72" evidence="11"/>
<reference evidence="12" key="1">
    <citation type="submission" date="2016-09" db="EMBL/GenBank/DDBJ databases">
        <title>Comparative genomics of the Campylobacter concisus group.</title>
        <authorList>
            <person name="Miller W.G."/>
            <person name="Yee E."/>
            <person name="Chapman M.H."/>
            <person name="Huynh S."/>
            <person name="Bono J.L."/>
            <person name="On S.L.W."/>
            <person name="StLeger J."/>
            <person name="Foster G."/>
            <person name="Parker C.T."/>
        </authorList>
    </citation>
    <scope>NUCLEOTIDE SEQUENCE [LARGE SCALE GENOMIC DNA]</scope>
    <source>
        <strain evidence="12">RM18021</strain>
    </source>
</reference>
<accession>A0A1S6U7M4</accession>
<dbReference type="GO" id="GO:0000166">
    <property type="term" value="F:nucleotide binding"/>
    <property type="evidence" value="ECO:0007669"/>
    <property type="project" value="UniProtKB-KW"/>
</dbReference>
<keyword evidence="4 11" id="KW-0548">Nucleotidyltransferase</keyword>
<evidence type="ECO:0000256" key="3">
    <source>
        <dbReference type="ARBA" id="ARBA00022694"/>
    </source>
</evidence>
<keyword evidence="7" id="KW-0460">Magnesium</keyword>
<name>A0A1S6U7M4_9BACT</name>
<keyword evidence="5" id="KW-0479">Metal-binding</keyword>
<keyword evidence="2 8" id="KW-0808">Transferase</keyword>
<dbReference type="GO" id="GO:0008033">
    <property type="term" value="P:tRNA processing"/>
    <property type="evidence" value="ECO:0007669"/>
    <property type="project" value="UniProtKB-KW"/>
</dbReference>
<keyword evidence="12" id="KW-1185">Reference proteome</keyword>
<dbReference type="InterPro" id="IPR002646">
    <property type="entry name" value="PolA_pol_head_dom"/>
</dbReference>
<evidence type="ECO:0000256" key="1">
    <source>
        <dbReference type="ARBA" id="ARBA00001946"/>
    </source>
</evidence>
<dbReference type="EMBL" id="CP017258">
    <property type="protein sequence ID" value="AQW87682.1"/>
    <property type="molecule type" value="Genomic_DNA"/>
</dbReference>
<protein>
    <submittedName>
        <fullName evidence="11">Multifunctional tRNA nucleotidyl transferase / 2'3'-cyclic phosphodiesterase / 2' nucleotidase/phosphatase</fullName>
        <ecNumber evidence="11">2.7.7.72</ecNumber>
    </submittedName>
</protein>
<dbReference type="Gene3D" id="1.10.3090.10">
    <property type="entry name" value="cca-adding enzyme, domain 2"/>
    <property type="match status" value="1"/>
</dbReference>
<dbReference type="Gene3D" id="3.30.460.10">
    <property type="entry name" value="Beta Polymerase, domain 2"/>
    <property type="match status" value="1"/>
</dbReference>
<keyword evidence="6" id="KW-0547">Nucleotide-binding</keyword>
<dbReference type="InterPro" id="IPR043519">
    <property type="entry name" value="NT_sf"/>
</dbReference>
<comment type="cofactor">
    <cofactor evidence="1">
        <name>Mg(2+)</name>
        <dbReference type="ChEBI" id="CHEBI:18420"/>
    </cofactor>
</comment>
<keyword evidence="8" id="KW-0694">RNA-binding</keyword>
<evidence type="ECO:0000256" key="5">
    <source>
        <dbReference type="ARBA" id="ARBA00022723"/>
    </source>
</evidence>
<evidence type="ECO:0000259" key="10">
    <source>
        <dbReference type="Pfam" id="PF12627"/>
    </source>
</evidence>
<dbReference type="GO" id="GO:0004810">
    <property type="term" value="F:CCA tRNA nucleotidyltransferase activity"/>
    <property type="evidence" value="ECO:0007669"/>
    <property type="project" value="UniProtKB-EC"/>
</dbReference>
<dbReference type="AlphaFoldDB" id="A0A1S6U7M4"/>
<organism evidence="11 12">
    <name type="scientific">Campylobacter pinnipediorum subsp. caledonicus</name>
    <dbReference type="NCBI Taxonomy" id="1874362"/>
    <lineage>
        <taxon>Bacteria</taxon>
        <taxon>Pseudomonadati</taxon>
        <taxon>Campylobacterota</taxon>
        <taxon>Epsilonproteobacteria</taxon>
        <taxon>Campylobacterales</taxon>
        <taxon>Campylobacteraceae</taxon>
        <taxon>Campylobacter</taxon>
    </lineage>
</organism>
<dbReference type="SUPFAM" id="SSF81891">
    <property type="entry name" value="Poly A polymerase C-terminal region-like"/>
    <property type="match status" value="1"/>
</dbReference>
<dbReference type="Pfam" id="PF12627">
    <property type="entry name" value="PolyA_pol_RNAbd"/>
    <property type="match status" value="1"/>
</dbReference>
<dbReference type="PANTHER" id="PTHR46173">
    <property type="entry name" value="CCA TRNA NUCLEOTIDYLTRANSFERASE 1, MITOCHONDRIAL"/>
    <property type="match status" value="1"/>
</dbReference>
<dbReference type="GO" id="GO:0046872">
    <property type="term" value="F:metal ion binding"/>
    <property type="evidence" value="ECO:0007669"/>
    <property type="project" value="UniProtKB-KW"/>
</dbReference>
<dbReference type="Pfam" id="PF01743">
    <property type="entry name" value="PolyA_pol"/>
    <property type="match status" value="1"/>
</dbReference>
<evidence type="ECO:0000256" key="6">
    <source>
        <dbReference type="ARBA" id="ARBA00022741"/>
    </source>
</evidence>
<evidence type="ECO:0000256" key="7">
    <source>
        <dbReference type="ARBA" id="ARBA00022842"/>
    </source>
</evidence>
<dbReference type="PANTHER" id="PTHR46173:SF1">
    <property type="entry name" value="CCA TRNA NUCLEOTIDYLTRANSFERASE 1, MITOCHONDRIAL"/>
    <property type="match status" value="1"/>
</dbReference>
<dbReference type="GO" id="GO:0000049">
    <property type="term" value="F:tRNA binding"/>
    <property type="evidence" value="ECO:0007669"/>
    <property type="project" value="TreeGrafter"/>
</dbReference>
<gene>
    <name evidence="11" type="primary">cca</name>
    <name evidence="11" type="ORF">CPIN18021_0873</name>
</gene>
<evidence type="ECO:0000256" key="4">
    <source>
        <dbReference type="ARBA" id="ARBA00022695"/>
    </source>
</evidence>
<evidence type="ECO:0000313" key="12">
    <source>
        <dbReference type="Proteomes" id="UP000190868"/>
    </source>
</evidence>
<proteinExistence type="inferred from homology"/>
<dbReference type="RefSeq" id="WP_078424502.1">
    <property type="nucleotide sequence ID" value="NZ_CP017258.1"/>
</dbReference>